<name>A0A0G4P363_PENC3</name>
<evidence type="ECO:0000313" key="2">
    <source>
        <dbReference type="Proteomes" id="UP000053732"/>
    </source>
</evidence>
<organism evidence="1 2">
    <name type="scientific">Penicillium camemberti (strain FM 013)</name>
    <dbReference type="NCBI Taxonomy" id="1429867"/>
    <lineage>
        <taxon>Eukaryota</taxon>
        <taxon>Fungi</taxon>
        <taxon>Dikarya</taxon>
        <taxon>Ascomycota</taxon>
        <taxon>Pezizomycotina</taxon>
        <taxon>Eurotiomycetes</taxon>
        <taxon>Eurotiomycetidae</taxon>
        <taxon>Eurotiales</taxon>
        <taxon>Aspergillaceae</taxon>
        <taxon>Penicillium</taxon>
    </lineage>
</organism>
<dbReference type="Proteomes" id="UP000053732">
    <property type="component" value="Unassembled WGS sequence"/>
</dbReference>
<keyword evidence="2" id="KW-1185">Reference proteome</keyword>
<dbReference type="AlphaFoldDB" id="A0A0G4P363"/>
<dbReference type="EMBL" id="HG793137">
    <property type="protein sequence ID" value="CRL20693.1"/>
    <property type="molecule type" value="Genomic_DNA"/>
</dbReference>
<sequence>MHDGNQTAFVALPRTFKTKCATNNNLLNKHIGAPGPPARSWGCKQYSNLETCISPPLLIRRKIEIGL</sequence>
<accession>A0A0G4P363</accession>
<evidence type="ECO:0000313" key="1">
    <source>
        <dbReference type="EMBL" id="CRL20693.1"/>
    </source>
</evidence>
<gene>
    <name evidence="1" type="ORF">PCAMFM013_S004g000634</name>
</gene>
<proteinExistence type="predicted"/>
<protein>
    <submittedName>
        <fullName evidence="1">Str. FM013</fullName>
    </submittedName>
</protein>
<reference evidence="1 2" key="1">
    <citation type="journal article" date="2014" name="Nat. Commun.">
        <title>Multiple recent horizontal transfers of a large genomic region in cheese making fungi.</title>
        <authorList>
            <person name="Cheeseman K."/>
            <person name="Ropars J."/>
            <person name="Renault P."/>
            <person name="Dupont J."/>
            <person name="Gouzy J."/>
            <person name="Branca A."/>
            <person name="Abraham A.L."/>
            <person name="Ceppi M."/>
            <person name="Conseiller E."/>
            <person name="Debuchy R."/>
            <person name="Malagnac F."/>
            <person name="Goarin A."/>
            <person name="Silar P."/>
            <person name="Lacoste S."/>
            <person name="Sallet E."/>
            <person name="Bensimon A."/>
            <person name="Giraud T."/>
            <person name="Brygoo Y."/>
        </authorList>
    </citation>
    <scope>NUCLEOTIDE SEQUENCE [LARGE SCALE GENOMIC DNA]</scope>
    <source>
        <strain evidence="2">FM 013</strain>
    </source>
</reference>